<dbReference type="GO" id="GO:0005634">
    <property type="term" value="C:nucleus"/>
    <property type="evidence" value="ECO:0007669"/>
    <property type="project" value="InterPro"/>
</dbReference>
<evidence type="ECO:0000313" key="1">
    <source>
        <dbReference type="Proteomes" id="UP000095281"/>
    </source>
</evidence>
<keyword evidence="1" id="KW-1185">Reference proteome</keyword>
<accession>A0A1I8BQU2</accession>
<evidence type="ECO:0000313" key="2">
    <source>
        <dbReference type="WBParaSite" id="MhA1_Contig448.frz3.gene1"/>
    </source>
</evidence>
<name>A0A1I8BQU2_MELHA</name>
<dbReference type="Proteomes" id="UP000095281">
    <property type="component" value="Unplaced"/>
</dbReference>
<organism evidence="1 2">
    <name type="scientific">Meloidogyne hapla</name>
    <name type="common">Root-knot nematode worm</name>
    <dbReference type="NCBI Taxonomy" id="6305"/>
    <lineage>
        <taxon>Eukaryota</taxon>
        <taxon>Metazoa</taxon>
        <taxon>Ecdysozoa</taxon>
        <taxon>Nematoda</taxon>
        <taxon>Chromadorea</taxon>
        <taxon>Rhabditida</taxon>
        <taxon>Tylenchina</taxon>
        <taxon>Tylenchomorpha</taxon>
        <taxon>Tylenchoidea</taxon>
        <taxon>Meloidogynidae</taxon>
        <taxon>Meloidogyninae</taxon>
        <taxon>Meloidogyne</taxon>
    </lineage>
</organism>
<sequence>MRSSNSKQPFLNSNETPNVFASGLCKALISANIPLWKLQNSAFRSFLEKISGKSIPDESTLRKNYMKKNFLETMERIKTKIGKAYVYAMVDETTDLVGRYVANLLVGKLECDKFTPPSLISVKMLERTNYSTISRFVNDGLS</sequence>
<dbReference type="GO" id="GO:0006357">
    <property type="term" value="P:regulation of transcription by RNA polymerase II"/>
    <property type="evidence" value="ECO:0007669"/>
    <property type="project" value="InterPro"/>
</dbReference>
<dbReference type="PANTHER" id="PTHR32344">
    <property type="entry name" value="U1-TYPE DOMAIN-CONTAINING PROTEIN"/>
    <property type="match status" value="1"/>
</dbReference>
<reference evidence="2" key="1">
    <citation type="submission" date="2016-11" db="UniProtKB">
        <authorList>
            <consortium name="WormBaseParasite"/>
        </authorList>
    </citation>
    <scope>IDENTIFICATION</scope>
</reference>
<dbReference type="InterPro" id="IPR033375">
    <property type="entry name" value="Cggbp1"/>
</dbReference>
<proteinExistence type="predicted"/>
<dbReference type="PANTHER" id="PTHR32344:SF1">
    <property type="entry name" value="U1-TYPE DOMAIN-CONTAINING PROTEIN"/>
    <property type="match status" value="1"/>
</dbReference>
<dbReference type="GO" id="GO:0003690">
    <property type="term" value="F:double-stranded DNA binding"/>
    <property type="evidence" value="ECO:0007669"/>
    <property type="project" value="InterPro"/>
</dbReference>
<protein>
    <submittedName>
        <fullName evidence="2">DUF659 domain-containing protein</fullName>
    </submittedName>
</protein>
<dbReference type="AlphaFoldDB" id="A0A1I8BQU2"/>
<dbReference type="WBParaSite" id="MhA1_Contig448.frz3.gene1">
    <property type="protein sequence ID" value="MhA1_Contig448.frz3.gene1"/>
    <property type="gene ID" value="MhA1_Contig448.frz3.gene1"/>
</dbReference>
<dbReference type="OMA" id="MLERTNY"/>